<dbReference type="Gene3D" id="3.40.50.300">
    <property type="entry name" value="P-loop containing nucleotide triphosphate hydrolases"/>
    <property type="match status" value="1"/>
</dbReference>
<proteinExistence type="inferred from homology"/>
<evidence type="ECO:0000256" key="1">
    <source>
        <dbReference type="ARBA" id="ARBA00008887"/>
    </source>
</evidence>
<dbReference type="PANTHER" id="PTHR10676:SF314">
    <property type="entry name" value="CYTOPLASMIC DYNEIN 1 HEAVY CHAIN 1"/>
    <property type="match status" value="1"/>
</dbReference>
<comment type="caution">
    <text evidence="3">The sequence shown here is derived from an EMBL/GenBank/DDBJ whole genome shotgun (WGS) entry which is preliminary data.</text>
</comment>
<name>A0ABN8PY59_9CNID</name>
<accession>A0ABN8PY59</accession>
<protein>
    <recommendedName>
        <fullName evidence="2">Dynein heavy chain AAA module D4 domain-containing protein</fullName>
    </recommendedName>
</protein>
<reference evidence="3 4" key="1">
    <citation type="submission" date="2022-05" db="EMBL/GenBank/DDBJ databases">
        <authorList>
            <consortium name="Genoscope - CEA"/>
            <person name="William W."/>
        </authorList>
    </citation>
    <scope>NUCLEOTIDE SEQUENCE [LARGE SCALE GENOMIC DNA]</scope>
</reference>
<comment type="similarity">
    <text evidence="1">Belongs to the dynein heavy chain family.</text>
</comment>
<dbReference type="Pfam" id="PF12780">
    <property type="entry name" value="AAA_8"/>
    <property type="match status" value="1"/>
</dbReference>
<organism evidence="3 4">
    <name type="scientific">Porites lobata</name>
    <dbReference type="NCBI Taxonomy" id="104759"/>
    <lineage>
        <taxon>Eukaryota</taxon>
        <taxon>Metazoa</taxon>
        <taxon>Cnidaria</taxon>
        <taxon>Anthozoa</taxon>
        <taxon>Hexacorallia</taxon>
        <taxon>Scleractinia</taxon>
        <taxon>Fungiina</taxon>
        <taxon>Poritidae</taxon>
        <taxon>Porites</taxon>
    </lineage>
</organism>
<dbReference type="Proteomes" id="UP001159405">
    <property type="component" value="Unassembled WGS sequence"/>
</dbReference>
<dbReference type="InterPro" id="IPR024317">
    <property type="entry name" value="Dynein_heavy_chain_D4_dom"/>
</dbReference>
<feature type="domain" description="Dynein heavy chain AAA module D4" evidence="2">
    <location>
        <begin position="39"/>
        <end position="105"/>
    </location>
</feature>
<dbReference type="InterPro" id="IPR026983">
    <property type="entry name" value="DHC"/>
</dbReference>
<dbReference type="EMBL" id="CALNXK010000095">
    <property type="protein sequence ID" value="CAH3152830.1"/>
    <property type="molecule type" value="Genomic_DNA"/>
</dbReference>
<keyword evidence="4" id="KW-1185">Reference proteome</keyword>
<dbReference type="PANTHER" id="PTHR10676">
    <property type="entry name" value="DYNEIN HEAVY CHAIN FAMILY PROTEIN"/>
    <property type="match status" value="1"/>
</dbReference>
<evidence type="ECO:0000313" key="3">
    <source>
        <dbReference type="EMBL" id="CAH3152830.1"/>
    </source>
</evidence>
<evidence type="ECO:0000313" key="4">
    <source>
        <dbReference type="Proteomes" id="UP001159405"/>
    </source>
</evidence>
<gene>
    <name evidence="3" type="ORF">PLOB_00049419</name>
</gene>
<sequence length="242" mass="28392">MALDVRCNLWLFLRRMKACIDEFQPNTSQGNYFEGFWRITSKTNTKIEIHHKYLAADFDEDLRALLRRAGCKNEKIVFILDESNILESSFLERMNSLLANGEVKIYRYILWIEIYVHGFGQKLEILLTFRFMQNTPRESICDIFPKGLVHGFGQKLKMFLTLPLKIVVISDDFVLNWFGAWSTGVLYQVGKKITSTWKNPITLLQTTYPKCMKTFQCHPLTEKLSSTRFCTFIKRYTKPRSA</sequence>
<evidence type="ECO:0000259" key="2">
    <source>
        <dbReference type="Pfam" id="PF12780"/>
    </source>
</evidence>
<dbReference type="InterPro" id="IPR027417">
    <property type="entry name" value="P-loop_NTPase"/>
</dbReference>